<proteinExistence type="predicted"/>
<dbReference type="GO" id="GO:0016787">
    <property type="term" value="F:hydrolase activity"/>
    <property type="evidence" value="ECO:0007669"/>
    <property type="project" value="UniProtKB-KW"/>
</dbReference>
<dbReference type="RefSeq" id="XP_065961036.1">
    <property type="nucleotide sequence ID" value="XM_066109044.1"/>
</dbReference>
<keyword evidence="2" id="KW-0067">ATP-binding</keyword>
<sequence length="288" mass="32710">MAADKQETSERILKWYSNLYSRRVDLVGDFAGSERFLVHGESLLLQCFTDPHLDFDPGFQLLHAAYGVEKFLQGLVSRGCNFHIAFFDEHQDLCIPQDVSPAIGEKYLLARAAIIRHLKVNLPDAVPEVEVHTFASSSSDAFAEYLRSTDIYFVLCHDGASFNDVRKKMMEKSLHSLKGETRELQERQQEYKSSFRTFIYSMMQRGYSAALVNGLEWRDTKVVTTVLEHARSMTLDVSSAVSSASREIQSRQSSLQELKSHMKRPSKALSLSSVYLLTLERSPIQTRG</sequence>
<gene>
    <name evidence="4" type="ORF">PtrM4_131710</name>
</gene>
<accession>A0A2W1EYY6</accession>
<evidence type="ECO:0000256" key="1">
    <source>
        <dbReference type="ARBA" id="ARBA00022801"/>
    </source>
</evidence>
<dbReference type="PANTHER" id="PTHR44533">
    <property type="entry name" value="DEAD/H RNA HELICASE, PUTATIVE-RELATED"/>
    <property type="match status" value="1"/>
</dbReference>
<evidence type="ECO:0000313" key="5">
    <source>
        <dbReference type="Proteomes" id="UP000245464"/>
    </source>
</evidence>
<dbReference type="GO" id="GO:0004386">
    <property type="term" value="F:helicase activity"/>
    <property type="evidence" value="ECO:0007669"/>
    <property type="project" value="UniProtKB-KW"/>
</dbReference>
<dbReference type="PANTHER" id="PTHR44533:SF4">
    <property type="entry name" value="DEAD_H RNA HELICASE, PUTATIVE-RELATED"/>
    <property type="match status" value="1"/>
</dbReference>
<evidence type="ECO:0000313" key="4">
    <source>
        <dbReference type="EMBL" id="KAF7568558.1"/>
    </source>
</evidence>
<dbReference type="Proteomes" id="UP000245464">
    <property type="component" value="Chromosome 7"/>
</dbReference>
<dbReference type="InterPro" id="IPR052431">
    <property type="entry name" value="SKI2_subfamily_helicases"/>
</dbReference>
<dbReference type="Pfam" id="PF23002">
    <property type="entry name" value="PIN-like_DDX60"/>
    <property type="match status" value="1"/>
</dbReference>
<feature type="domain" description="ATP-dependent RNA helicase DDX60 PIN-like" evidence="3">
    <location>
        <begin position="21"/>
        <end position="213"/>
    </location>
</feature>
<keyword evidence="2" id="KW-0547">Nucleotide-binding</keyword>
<evidence type="ECO:0000259" key="3">
    <source>
        <dbReference type="Pfam" id="PF23002"/>
    </source>
</evidence>
<dbReference type="InterPro" id="IPR055124">
    <property type="entry name" value="PIN-like_DDX60"/>
</dbReference>
<dbReference type="GeneID" id="90957510"/>
<keyword evidence="1" id="KW-0378">Hydrolase</keyword>
<evidence type="ECO:0000256" key="2">
    <source>
        <dbReference type="ARBA" id="ARBA00022806"/>
    </source>
</evidence>
<comment type="caution">
    <text evidence="4">The sequence shown here is derived from an EMBL/GenBank/DDBJ whole genome shotgun (WGS) entry which is preliminary data.</text>
</comment>
<organism evidence="4 5">
    <name type="scientific">Pyrenophora tritici-repentis</name>
    <dbReference type="NCBI Taxonomy" id="45151"/>
    <lineage>
        <taxon>Eukaryota</taxon>
        <taxon>Fungi</taxon>
        <taxon>Dikarya</taxon>
        <taxon>Ascomycota</taxon>
        <taxon>Pezizomycotina</taxon>
        <taxon>Dothideomycetes</taxon>
        <taxon>Pleosporomycetidae</taxon>
        <taxon>Pleosporales</taxon>
        <taxon>Pleosporineae</taxon>
        <taxon>Pleosporaceae</taxon>
        <taxon>Pyrenophora</taxon>
    </lineage>
</organism>
<dbReference type="GO" id="GO:0005737">
    <property type="term" value="C:cytoplasm"/>
    <property type="evidence" value="ECO:0007669"/>
    <property type="project" value="TreeGrafter"/>
</dbReference>
<keyword evidence="2" id="KW-0347">Helicase</keyword>
<protein>
    <recommendedName>
        <fullName evidence="3">ATP-dependent RNA helicase DDX60 PIN-like domain-containing protein</fullName>
    </recommendedName>
</protein>
<dbReference type="EMBL" id="NQIK02000007">
    <property type="protein sequence ID" value="KAF7568558.1"/>
    <property type="molecule type" value="Genomic_DNA"/>
</dbReference>
<dbReference type="KEGG" id="ptrr:90957510"/>
<dbReference type="AlphaFoldDB" id="A0A2W1EYY6"/>
<reference evidence="4 5" key="1">
    <citation type="journal article" date="2018" name="BMC Genomics">
        <title>Comparative genomics of the wheat fungal pathogen Pyrenophora tritici-repentis reveals chromosomal variations and genome plasticity.</title>
        <authorList>
            <person name="Moolhuijzen P."/>
            <person name="See P.T."/>
            <person name="Hane J.K."/>
            <person name="Shi G."/>
            <person name="Liu Z."/>
            <person name="Oliver R.P."/>
            <person name="Moffat C.S."/>
        </authorList>
    </citation>
    <scope>NUCLEOTIDE SEQUENCE [LARGE SCALE GENOMIC DNA]</scope>
    <source>
        <strain evidence="4">M4</strain>
    </source>
</reference>
<name>A0A2W1EYY6_9PLEO</name>